<proteinExistence type="predicted"/>
<comment type="caution">
    <text evidence="1">The sequence shown here is derived from an EMBL/GenBank/DDBJ whole genome shotgun (WGS) entry which is preliminary data.</text>
</comment>
<evidence type="ECO:0000313" key="1">
    <source>
        <dbReference type="EMBL" id="TRM61325.1"/>
    </source>
</evidence>
<protein>
    <submittedName>
        <fullName evidence="1">Uncharacterized protein</fullName>
    </submittedName>
</protein>
<gene>
    <name evidence="1" type="ORF">BD626DRAFT_599308</name>
</gene>
<dbReference type="AlphaFoldDB" id="A0A550C965"/>
<sequence>MLKYTIHPYDRKCVMSGATTKLSRAWLIPDEVADEGEDKVAVNEWMFGLPRGVLPSYLTSPANGMVLCPGTNVQDVSGYDEIHRGNQEAQAKRQITSPKAAHALQKQFKLQAQTDENLNGGIHPLDGNPLVPGSDRYPVLECYAHPFSISAYADKAFSMRRRKPLTDRWYALTHQWYALTHQWYALTRWILAQWEQKLIKPPQWFIDEPKLGEDDSELSATEAMGYCVTPLTIAGIDGDNNDERYWTKVEHYWTKVEHHWTKVNLWVNNVDPDAPDPNAPLPAVTEDPSITLLRSGAPHSVRSPPPRPVWVGEMRRPAWAQRNAPAWAKCDPPAWAKRDPPAWAKCDPPAWAKRDGQYPTPTFSSNDWAYFCHRITLNGATVSL</sequence>
<accession>A0A550C965</accession>
<reference evidence="1 2" key="1">
    <citation type="journal article" date="2019" name="New Phytol.">
        <title>Comparative genomics reveals unique wood-decay strategies and fruiting body development in the Schizophyllaceae.</title>
        <authorList>
            <person name="Almasi E."/>
            <person name="Sahu N."/>
            <person name="Krizsan K."/>
            <person name="Balint B."/>
            <person name="Kovacs G.M."/>
            <person name="Kiss B."/>
            <person name="Cseklye J."/>
            <person name="Drula E."/>
            <person name="Henrissat B."/>
            <person name="Nagy I."/>
            <person name="Chovatia M."/>
            <person name="Adam C."/>
            <person name="LaButti K."/>
            <person name="Lipzen A."/>
            <person name="Riley R."/>
            <person name="Grigoriev I.V."/>
            <person name="Nagy L.G."/>
        </authorList>
    </citation>
    <scope>NUCLEOTIDE SEQUENCE [LARGE SCALE GENOMIC DNA]</scope>
    <source>
        <strain evidence="1 2">NL-1724</strain>
    </source>
</reference>
<dbReference type="Proteomes" id="UP000320762">
    <property type="component" value="Unassembled WGS sequence"/>
</dbReference>
<name>A0A550C965_9AGAR</name>
<organism evidence="1 2">
    <name type="scientific">Schizophyllum amplum</name>
    <dbReference type="NCBI Taxonomy" id="97359"/>
    <lineage>
        <taxon>Eukaryota</taxon>
        <taxon>Fungi</taxon>
        <taxon>Dikarya</taxon>
        <taxon>Basidiomycota</taxon>
        <taxon>Agaricomycotina</taxon>
        <taxon>Agaricomycetes</taxon>
        <taxon>Agaricomycetidae</taxon>
        <taxon>Agaricales</taxon>
        <taxon>Schizophyllaceae</taxon>
        <taxon>Schizophyllum</taxon>
    </lineage>
</organism>
<keyword evidence="2" id="KW-1185">Reference proteome</keyword>
<evidence type="ECO:0000313" key="2">
    <source>
        <dbReference type="Proteomes" id="UP000320762"/>
    </source>
</evidence>
<dbReference type="EMBL" id="VDMD01000017">
    <property type="protein sequence ID" value="TRM61325.1"/>
    <property type="molecule type" value="Genomic_DNA"/>
</dbReference>